<evidence type="ECO:0000313" key="1">
    <source>
        <dbReference type="EMBL" id="KFK29590.1"/>
    </source>
</evidence>
<organism evidence="1 2">
    <name type="scientific">Arabis alpina</name>
    <name type="common">Alpine rock-cress</name>
    <dbReference type="NCBI Taxonomy" id="50452"/>
    <lineage>
        <taxon>Eukaryota</taxon>
        <taxon>Viridiplantae</taxon>
        <taxon>Streptophyta</taxon>
        <taxon>Embryophyta</taxon>
        <taxon>Tracheophyta</taxon>
        <taxon>Spermatophyta</taxon>
        <taxon>Magnoliopsida</taxon>
        <taxon>eudicotyledons</taxon>
        <taxon>Gunneridae</taxon>
        <taxon>Pentapetalae</taxon>
        <taxon>rosids</taxon>
        <taxon>malvids</taxon>
        <taxon>Brassicales</taxon>
        <taxon>Brassicaceae</taxon>
        <taxon>Arabideae</taxon>
        <taxon>Arabis</taxon>
    </lineage>
</organism>
<sequence>MDYALRQQKTISHFSFSSSSSEHVDVIEWRKQRRDCLIL</sequence>
<name>A0A087GI88_ARAAL</name>
<evidence type="ECO:0000313" key="2">
    <source>
        <dbReference type="Proteomes" id="UP000029120"/>
    </source>
</evidence>
<keyword evidence="2" id="KW-1185">Reference proteome</keyword>
<dbReference type="AlphaFoldDB" id="A0A087GI88"/>
<gene>
    <name evidence="1" type="ordered locus">AALP_Aa7g154100</name>
</gene>
<proteinExistence type="predicted"/>
<dbReference type="Gramene" id="KFK29590">
    <property type="protein sequence ID" value="KFK29590"/>
    <property type="gene ID" value="AALP_AA7G154100"/>
</dbReference>
<dbReference type="EMBL" id="CM002875">
    <property type="protein sequence ID" value="KFK29590.1"/>
    <property type="molecule type" value="Genomic_DNA"/>
</dbReference>
<dbReference type="Proteomes" id="UP000029120">
    <property type="component" value="Chromosome 7"/>
</dbReference>
<protein>
    <submittedName>
        <fullName evidence="1">Uncharacterized protein</fullName>
    </submittedName>
</protein>
<accession>A0A087GI88</accession>
<reference evidence="2" key="1">
    <citation type="journal article" date="2015" name="Nat. Plants">
        <title>Genome expansion of Arabis alpina linked with retrotransposition and reduced symmetric DNA methylation.</title>
        <authorList>
            <person name="Willing E.M."/>
            <person name="Rawat V."/>
            <person name="Mandakova T."/>
            <person name="Maumus F."/>
            <person name="James G.V."/>
            <person name="Nordstroem K.J."/>
            <person name="Becker C."/>
            <person name="Warthmann N."/>
            <person name="Chica C."/>
            <person name="Szarzynska B."/>
            <person name="Zytnicki M."/>
            <person name="Albani M.C."/>
            <person name="Kiefer C."/>
            <person name="Bergonzi S."/>
            <person name="Castaings L."/>
            <person name="Mateos J.L."/>
            <person name="Berns M.C."/>
            <person name="Bujdoso N."/>
            <person name="Piofczyk T."/>
            <person name="de Lorenzo L."/>
            <person name="Barrero-Sicilia C."/>
            <person name="Mateos I."/>
            <person name="Piednoel M."/>
            <person name="Hagmann J."/>
            <person name="Chen-Min-Tao R."/>
            <person name="Iglesias-Fernandez R."/>
            <person name="Schuster S.C."/>
            <person name="Alonso-Blanco C."/>
            <person name="Roudier F."/>
            <person name="Carbonero P."/>
            <person name="Paz-Ares J."/>
            <person name="Davis S.J."/>
            <person name="Pecinka A."/>
            <person name="Quesneville H."/>
            <person name="Colot V."/>
            <person name="Lysak M.A."/>
            <person name="Weigel D."/>
            <person name="Coupland G."/>
            <person name="Schneeberger K."/>
        </authorList>
    </citation>
    <scope>NUCLEOTIDE SEQUENCE [LARGE SCALE GENOMIC DNA]</scope>
    <source>
        <strain evidence="2">cv. Pajares</strain>
    </source>
</reference>